<feature type="transmembrane region" description="Helical" evidence="6">
    <location>
        <begin position="421"/>
        <end position="439"/>
    </location>
</feature>
<dbReference type="PANTHER" id="PTHR30250">
    <property type="entry name" value="PST FAMILY PREDICTED COLANIC ACID TRANSPORTER"/>
    <property type="match status" value="1"/>
</dbReference>
<dbReference type="STRING" id="1294142.CINTURNW_0481"/>
<keyword evidence="4 6" id="KW-1133">Transmembrane helix</keyword>
<feature type="transmembrane region" description="Helical" evidence="6">
    <location>
        <begin position="146"/>
        <end position="165"/>
    </location>
</feature>
<feature type="transmembrane region" description="Helical" evidence="6">
    <location>
        <begin position="50"/>
        <end position="67"/>
    </location>
</feature>
<evidence type="ECO:0000256" key="3">
    <source>
        <dbReference type="ARBA" id="ARBA00022692"/>
    </source>
</evidence>
<feature type="transmembrane region" description="Helical" evidence="6">
    <location>
        <begin position="12"/>
        <end position="30"/>
    </location>
</feature>
<dbReference type="CDD" id="cd13128">
    <property type="entry name" value="MATE_Wzx_like"/>
    <property type="match status" value="1"/>
</dbReference>
<keyword evidence="5 6" id="KW-0472">Membrane</keyword>
<feature type="transmembrane region" description="Helical" evidence="6">
    <location>
        <begin position="384"/>
        <end position="409"/>
    </location>
</feature>
<dbReference type="OrthoDB" id="9815702at2"/>
<dbReference type="InterPro" id="IPR002797">
    <property type="entry name" value="Polysacc_synth"/>
</dbReference>
<feature type="transmembrane region" description="Helical" evidence="6">
    <location>
        <begin position="445"/>
        <end position="463"/>
    </location>
</feature>
<organism evidence="7 8">
    <name type="scientific">Clostridium intestinale URNW</name>
    <dbReference type="NCBI Taxonomy" id="1294142"/>
    <lineage>
        <taxon>Bacteria</taxon>
        <taxon>Bacillati</taxon>
        <taxon>Bacillota</taxon>
        <taxon>Clostridia</taxon>
        <taxon>Eubacteriales</taxon>
        <taxon>Clostridiaceae</taxon>
        <taxon>Clostridium</taxon>
    </lineage>
</organism>
<dbReference type="PATRIC" id="fig|1294142.3.peg.460"/>
<gene>
    <name evidence="7" type="ORF">CINTURNW_0481</name>
</gene>
<keyword evidence="2" id="KW-1003">Cell membrane</keyword>
<feature type="transmembrane region" description="Helical" evidence="6">
    <location>
        <begin position="293"/>
        <end position="316"/>
    </location>
</feature>
<comment type="subcellular location">
    <subcellularLocation>
        <location evidence="1">Cell membrane</location>
        <topology evidence="1">Multi-pass membrane protein</topology>
    </subcellularLocation>
</comment>
<feature type="transmembrane region" description="Helical" evidence="6">
    <location>
        <begin position="328"/>
        <end position="346"/>
    </location>
</feature>
<protein>
    <submittedName>
        <fullName evidence="7">Uncharacterized protein</fullName>
    </submittedName>
</protein>
<evidence type="ECO:0000313" key="8">
    <source>
        <dbReference type="Proteomes" id="UP000016721"/>
    </source>
</evidence>
<feature type="transmembrane region" description="Helical" evidence="6">
    <location>
        <begin position="358"/>
        <end position="378"/>
    </location>
</feature>
<dbReference type="GO" id="GO:0005886">
    <property type="term" value="C:plasma membrane"/>
    <property type="evidence" value="ECO:0007669"/>
    <property type="project" value="UniProtKB-SubCell"/>
</dbReference>
<evidence type="ECO:0000256" key="1">
    <source>
        <dbReference type="ARBA" id="ARBA00004651"/>
    </source>
</evidence>
<proteinExistence type="predicted"/>
<keyword evidence="8" id="KW-1185">Reference proteome</keyword>
<dbReference type="Pfam" id="PF01943">
    <property type="entry name" value="Polysacc_synt"/>
    <property type="match status" value="1"/>
</dbReference>
<dbReference type="eggNOG" id="COG2244">
    <property type="taxonomic scope" value="Bacteria"/>
</dbReference>
<dbReference type="InterPro" id="IPR050833">
    <property type="entry name" value="Poly_Biosynth_Transport"/>
</dbReference>
<feature type="transmembrane region" description="Helical" evidence="6">
    <location>
        <begin position="249"/>
        <end position="272"/>
    </location>
</feature>
<feature type="transmembrane region" description="Helical" evidence="6">
    <location>
        <begin position="171"/>
        <end position="191"/>
    </location>
</feature>
<name>U2NTK3_9CLOT</name>
<comment type="caution">
    <text evidence="7">The sequence shown here is derived from an EMBL/GenBank/DDBJ whole genome shotgun (WGS) entry which is preliminary data.</text>
</comment>
<dbReference type="AlphaFoldDB" id="U2NTK3"/>
<dbReference type="EMBL" id="APJA01000006">
    <property type="protein sequence ID" value="ERK32191.1"/>
    <property type="molecule type" value="Genomic_DNA"/>
</dbReference>
<reference evidence="7 8" key="1">
    <citation type="journal article" date="2013" name="Genome Announc.">
        <title>Draft Genome Sequence of the Hydrogen- and Ethanol-Producing Bacterium Clostridium intestinale Strain URNW.</title>
        <authorList>
            <person name="Lal S."/>
            <person name="Ramachandran U."/>
            <person name="Zhang X."/>
            <person name="Sparling R."/>
            <person name="Levin D.B."/>
        </authorList>
    </citation>
    <scope>NUCLEOTIDE SEQUENCE [LARGE SCALE GENOMIC DNA]</scope>
    <source>
        <strain evidence="7 8">URNW</strain>
    </source>
</reference>
<feature type="transmembrane region" description="Helical" evidence="6">
    <location>
        <begin position="116"/>
        <end position="137"/>
    </location>
</feature>
<feature type="transmembrane region" description="Helical" evidence="6">
    <location>
        <begin position="88"/>
        <end position="110"/>
    </location>
</feature>
<dbReference type="HOGENOM" id="CLU_022017_0_0_9"/>
<dbReference type="PANTHER" id="PTHR30250:SF11">
    <property type="entry name" value="O-ANTIGEN TRANSPORTER-RELATED"/>
    <property type="match status" value="1"/>
</dbReference>
<accession>U2NTK3</accession>
<evidence type="ECO:0000256" key="4">
    <source>
        <dbReference type="ARBA" id="ARBA00022989"/>
    </source>
</evidence>
<evidence type="ECO:0000313" key="7">
    <source>
        <dbReference type="EMBL" id="ERK32191.1"/>
    </source>
</evidence>
<sequence length="483" mass="55000">MNKPKSLLKNFIYNSIFTILNLLFPIITLPYVSRIIGADGIGRINFSNSIMNYFLIVASLGIPLYGVREIAKVKNDDTELGRAVSEILIINFISTIICMTAYYLMVNIFGYFKDDYILFLISGISLFLNIFNLDWFYQGLEEYKYITFRSAVIKIVSIISMFFFVKDRNDYIIYALINVLALSGNNLINILNLKRFVRPQFKSLRIKRHLKSIMVLLSIQVAVNIYINLDTTMIGILSDKESVGYYSNAIKINKIIVSVITSISTILLPRLSEYVNEKKFDDFNLLVEKAFKFIIYISVPAMIGVFFLSEPIIIILSGKEFVPAINTMRILVPLILVLGIGNLFGTQVLMPLGKEKKIFFSVFMGALINFIINLILIPKFKQNGAAISTIIAESTVMICQVFLAFKYLSFKVSIKDFKNNILSNLAMIVILFVISISIKNLFVKFILSVLSGAITYLSFNILLKDKLTNEVISRIMRIKKVHR</sequence>
<feature type="transmembrane region" description="Helical" evidence="6">
    <location>
        <begin position="212"/>
        <end position="229"/>
    </location>
</feature>
<evidence type="ECO:0000256" key="5">
    <source>
        <dbReference type="ARBA" id="ARBA00023136"/>
    </source>
</evidence>
<evidence type="ECO:0000256" key="6">
    <source>
        <dbReference type="SAM" id="Phobius"/>
    </source>
</evidence>
<dbReference type="Proteomes" id="UP000016721">
    <property type="component" value="Unassembled WGS sequence"/>
</dbReference>
<keyword evidence="3 6" id="KW-0812">Transmembrane</keyword>
<evidence type="ECO:0000256" key="2">
    <source>
        <dbReference type="ARBA" id="ARBA00022475"/>
    </source>
</evidence>
<dbReference type="RefSeq" id="WP_021800537.1">
    <property type="nucleotide sequence ID" value="NZ_KI273145.1"/>
</dbReference>